<feature type="transmembrane region" description="Helical" evidence="7">
    <location>
        <begin position="84"/>
        <end position="107"/>
    </location>
</feature>
<evidence type="ECO:0000256" key="1">
    <source>
        <dbReference type="ARBA" id="ARBA00004651"/>
    </source>
</evidence>
<feature type="transmembrane region" description="Helical" evidence="7">
    <location>
        <begin position="232"/>
        <end position="249"/>
    </location>
</feature>
<evidence type="ECO:0000256" key="3">
    <source>
        <dbReference type="ARBA" id="ARBA00022475"/>
    </source>
</evidence>
<keyword evidence="4 7" id="KW-0812">Transmembrane</keyword>
<dbReference type="AlphaFoldDB" id="A0A250KRH8"/>
<gene>
    <name evidence="8" type="ORF">sS8_2308</name>
</gene>
<evidence type="ECO:0000256" key="4">
    <source>
        <dbReference type="ARBA" id="ARBA00022692"/>
    </source>
</evidence>
<evidence type="ECO:0000256" key="2">
    <source>
        <dbReference type="ARBA" id="ARBA00007430"/>
    </source>
</evidence>
<evidence type="ECO:0000256" key="5">
    <source>
        <dbReference type="ARBA" id="ARBA00022989"/>
    </source>
</evidence>
<feature type="transmembrane region" description="Helical" evidence="7">
    <location>
        <begin position="21"/>
        <end position="40"/>
    </location>
</feature>
<feature type="transmembrane region" description="Helical" evidence="7">
    <location>
        <begin position="119"/>
        <end position="140"/>
    </location>
</feature>
<dbReference type="CDD" id="cd13127">
    <property type="entry name" value="MATE_tuaB_like"/>
    <property type="match status" value="1"/>
</dbReference>
<feature type="transmembrane region" description="Helical" evidence="7">
    <location>
        <begin position="415"/>
        <end position="433"/>
    </location>
</feature>
<feature type="transmembrane region" description="Helical" evidence="7">
    <location>
        <begin position="149"/>
        <end position="169"/>
    </location>
</feature>
<protein>
    <submittedName>
        <fullName evidence="8">Polysaccharide biosynthesis protein</fullName>
    </submittedName>
</protein>
<dbReference type="PANTHER" id="PTHR30250">
    <property type="entry name" value="PST FAMILY PREDICTED COLANIC ACID TRANSPORTER"/>
    <property type="match status" value="1"/>
</dbReference>
<comment type="subcellular location">
    <subcellularLocation>
        <location evidence="1">Cell membrane</location>
        <topology evidence="1">Multi-pass membrane protein</topology>
    </subcellularLocation>
</comment>
<feature type="transmembrane region" description="Helical" evidence="7">
    <location>
        <begin position="453"/>
        <end position="470"/>
    </location>
</feature>
<dbReference type="OrthoDB" id="8538786at2"/>
<dbReference type="Pfam" id="PF13440">
    <property type="entry name" value="Polysacc_synt_3"/>
    <property type="match status" value="1"/>
</dbReference>
<keyword evidence="3" id="KW-1003">Cell membrane</keyword>
<feature type="transmembrane region" description="Helical" evidence="7">
    <location>
        <begin position="288"/>
        <end position="310"/>
    </location>
</feature>
<dbReference type="PANTHER" id="PTHR30250:SF10">
    <property type="entry name" value="LIPOPOLYSACCHARIDE BIOSYNTHESIS PROTEIN WZXC"/>
    <property type="match status" value="1"/>
</dbReference>
<feature type="transmembrane region" description="Helical" evidence="7">
    <location>
        <begin position="357"/>
        <end position="376"/>
    </location>
</feature>
<dbReference type="Proteomes" id="UP000266313">
    <property type="component" value="Chromosome"/>
</dbReference>
<dbReference type="GO" id="GO:0005886">
    <property type="term" value="C:plasma membrane"/>
    <property type="evidence" value="ECO:0007669"/>
    <property type="project" value="UniProtKB-SubCell"/>
</dbReference>
<proteinExistence type="inferred from homology"/>
<dbReference type="InterPro" id="IPR050833">
    <property type="entry name" value="Poly_Biosynth_Transport"/>
</dbReference>
<sequence length="496" mass="53162">MSSTTSPLGKQVRSGLIWSVVRSWGGRLAGIVIFFLLARILSPEEFGVFAAAAAVLAFIELFAEQGLSDAIVQKPAISPEELNTAFLANFILAALLVAAIWWCAPLIAAAMEIERLTGILRIACLGILINALGFCQLALFRRNFQYRWLAVRTLVATVISGAAGVWLALAGFGVWSLVGQFLTNATVNLLLLWLKPIWKPGLGLSTAGFGQLLRYGGNILGMRLLDFANTRVIELAIGAWLGAATLGLYSVGSRLYAILMQLLSSVVLDVAHAGFSRIAGERERLAEAYYRAMTATAAFAVPCLVLVSAVAPELCVVVFGSVWAGSAEILKPLALLGAVQTMQYYNGTGLNAVGKPGISFLIVIVRAATTVGVLAATRGCPLPVIVQTYVFGQLLTTPVSFYFGRKYLGVSIRRIVRRVCPFVMASAVLFLAVTQCRPWIEETIAAPVFRLPLLALAGGLAYGVLALAFGRKPLMDAIGKLKGRRQQDSIQKQATR</sequence>
<evidence type="ECO:0000256" key="7">
    <source>
        <dbReference type="SAM" id="Phobius"/>
    </source>
</evidence>
<keyword evidence="9" id="KW-1185">Reference proteome</keyword>
<accession>A0A250KRH8</accession>
<name>A0A250KRH8_9GAMM</name>
<evidence type="ECO:0000313" key="9">
    <source>
        <dbReference type="Proteomes" id="UP000266313"/>
    </source>
</evidence>
<comment type="similarity">
    <text evidence="2">Belongs to the polysaccharide synthase family.</text>
</comment>
<feature type="transmembrane region" description="Helical" evidence="7">
    <location>
        <begin position="316"/>
        <end position="336"/>
    </location>
</feature>
<feature type="transmembrane region" description="Helical" evidence="7">
    <location>
        <begin position="382"/>
        <end position="403"/>
    </location>
</feature>
<dbReference type="RefSeq" id="WP_119629702.1">
    <property type="nucleotide sequence ID" value="NZ_AP017928.1"/>
</dbReference>
<evidence type="ECO:0000313" key="8">
    <source>
        <dbReference type="EMBL" id="BBA34260.1"/>
    </source>
</evidence>
<dbReference type="EMBL" id="AP017928">
    <property type="protein sequence ID" value="BBA34260.1"/>
    <property type="molecule type" value="Genomic_DNA"/>
</dbReference>
<evidence type="ECO:0000256" key="6">
    <source>
        <dbReference type="ARBA" id="ARBA00023136"/>
    </source>
</evidence>
<organism evidence="8 9">
    <name type="scientific">Methylocaldum marinum</name>
    <dbReference type="NCBI Taxonomy" id="1432792"/>
    <lineage>
        <taxon>Bacteria</taxon>
        <taxon>Pseudomonadati</taxon>
        <taxon>Pseudomonadota</taxon>
        <taxon>Gammaproteobacteria</taxon>
        <taxon>Methylococcales</taxon>
        <taxon>Methylococcaceae</taxon>
        <taxon>Methylocaldum</taxon>
    </lineage>
</organism>
<keyword evidence="5 7" id="KW-1133">Transmembrane helix</keyword>
<keyword evidence="6 7" id="KW-0472">Membrane</keyword>
<feature type="transmembrane region" description="Helical" evidence="7">
    <location>
        <begin position="46"/>
        <end position="63"/>
    </location>
</feature>
<dbReference type="KEGG" id="mmai:sS8_2308"/>
<reference evidence="8 9" key="1">
    <citation type="submission" date="2016-12" db="EMBL/GenBank/DDBJ databases">
        <title>Genome sequencing of Methylocaldum marinum.</title>
        <authorList>
            <person name="Takeuchi M."/>
            <person name="Kamagata Y."/>
            <person name="Hiraoka S."/>
            <person name="Oshima K."/>
            <person name="Hattori M."/>
            <person name="Iwasaki W."/>
        </authorList>
    </citation>
    <scope>NUCLEOTIDE SEQUENCE [LARGE SCALE GENOMIC DNA]</scope>
    <source>
        <strain evidence="8 9">S8</strain>
    </source>
</reference>